<sequence length="101" mass="11607">MVGCMPNGREYRVSILRSVRPKLKTAWRNVCSESRGPYNDGMGILENARGADSGESKLIWGSQEPRKKKKKSKKGEKKKKKKRDIPIYFKLHHLATLDHVQ</sequence>
<keyword evidence="3" id="KW-1185">Reference proteome</keyword>
<evidence type="ECO:0000256" key="1">
    <source>
        <dbReference type="SAM" id="MobiDB-lite"/>
    </source>
</evidence>
<dbReference type="Proteomes" id="UP000037696">
    <property type="component" value="Unassembled WGS sequence"/>
</dbReference>
<evidence type="ECO:0000313" key="2">
    <source>
        <dbReference type="EMBL" id="KOS43046.1"/>
    </source>
</evidence>
<reference evidence="2 3" key="1">
    <citation type="submission" date="2015-08" db="EMBL/GenBank/DDBJ databases">
        <title>Genome sequencing of Penicillium nordicum.</title>
        <authorList>
            <person name="Nguyen H.D."/>
            <person name="Seifert K.A."/>
        </authorList>
    </citation>
    <scope>NUCLEOTIDE SEQUENCE [LARGE SCALE GENOMIC DNA]</scope>
    <source>
        <strain evidence="2 3">DAOMC 185683</strain>
    </source>
</reference>
<proteinExistence type="predicted"/>
<protein>
    <submittedName>
        <fullName evidence="2">Uncharacterized protein</fullName>
    </submittedName>
</protein>
<comment type="caution">
    <text evidence="2">The sequence shown here is derived from an EMBL/GenBank/DDBJ whole genome shotgun (WGS) entry which is preliminary data.</text>
</comment>
<accession>A0A0M8P0K6</accession>
<gene>
    <name evidence="2" type="ORF">ACN38_g6027</name>
</gene>
<name>A0A0M8P0K6_9EURO</name>
<evidence type="ECO:0000313" key="3">
    <source>
        <dbReference type="Proteomes" id="UP000037696"/>
    </source>
</evidence>
<dbReference type="AlphaFoldDB" id="A0A0M8P0K6"/>
<organism evidence="2 3">
    <name type="scientific">Penicillium nordicum</name>
    <dbReference type="NCBI Taxonomy" id="229535"/>
    <lineage>
        <taxon>Eukaryota</taxon>
        <taxon>Fungi</taxon>
        <taxon>Dikarya</taxon>
        <taxon>Ascomycota</taxon>
        <taxon>Pezizomycotina</taxon>
        <taxon>Eurotiomycetes</taxon>
        <taxon>Eurotiomycetidae</taxon>
        <taxon>Eurotiales</taxon>
        <taxon>Aspergillaceae</taxon>
        <taxon>Penicillium</taxon>
    </lineage>
</organism>
<feature type="compositionally biased region" description="Basic residues" evidence="1">
    <location>
        <begin position="66"/>
        <end position="83"/>
    </location>
</feature>
<feature type="region of interest" description="Disordered" evidence="1">
    <location>
        <begin position="41"/>
        <end position="84"/>
    </location>
</feature>
<dbReference type="EMBL" id="LHQQ01000090">
    <property type="protein sequence ID" value="KOS43046.1"/>
    <property type="molecule type" value="Genomic_DNA"/>
</dbReference>